<dbReference type="Gene3D" id="3.90.1170.50">
    <property type="entry name" value="Aldehyde oxidase/xanthine dehydrogenase, a/b hammerhead"/>
    <property type="match status" value="1"/>
</dbReference>
<reference evidence="3" key="2">
    <citation type="submission" date="2023-07" db="EMBL/GenBank/DDBJ databases">
        <title>Duganella aceri sp. nov., isolated from tree sap.</title>
        <authorList>
            <person name="Kim I.S."/>
        </authorList>
    </citation>
    <scope>NUCLEOTIDE SEQUENCE [LARGE SCALE GENOMIC DNA]</scope>
    <source>
        <strain evidence="3">SAP-35</strain>
    </source>
</reference>
<comment type="caution">
    <text evidence="2">The sequence shown here is derived from an EMBL/GenBank/DDBJ whole genome shotgun (WGS) entry which is preliminary data.</text>
</comment>
<organism evidence="2 3">
    <name type="scientific">Duganella aceris</name>
    <dbReference type="NCBI Taxonomy" id="2703883"/>
    <lineage>
        <taxon>Bacteria</taxon>
        <taxon>Pseudomonadati</taxon>
        <taxon>Pseudomonadota</taxon>
        <taxon>Betaproteobacteria</taxon>
        <taxon>Burkholderiales</taxon>
        <taxon>Oxalobacteraceae</taxon>
        <taxon>Telluria group</taxon>
        <taxon>Duganella</taxon>
    </lineage>
</organism>
<accession>A0ABX0FRG4</accession>
<dbReference type="InterPro" id="IPR008274">
    <property type="entry name" value="AldOxase/xan_DH_MoCoBD1"/>
</dbReference>
<dbReference type="InterPro" id="IPR052516">
    <property type="entry name" value="N-heterocyclic_Hydroxylase"/>
</dbReference>
<evidence type="ECO:0000259" key="1">
    <source>
        <dbReference type="SMART" id="SM01008"/>
    </source>
</evidence>
<dbReference type="EMBL" id="JAADJT010000011">
    <property type="protein sequence ID" value="NGZ87052.1"/>
    <property type="molecule type" value="Genomic_DNA"/>
</dbReference>
<reference evidence="2 3" key="1">
    <citation type="submission" date="2020-01" db="EMBL/GenBank/DDBJ databases">
        <authorList>
            <person name="Lee S.D."/>
        </authorList>
    </citation>
    <scope>NUCLEOTIDE SEQUENCE [LARGE SCALE GENOMIC DNA]</scope>
    <source>
        <strain evidence="2 3">SAP-35</strain>
    </source>
</reference>
<dbReference type="SUPFAM" id="SSF56003">
    <property type="entry name" value="Molybdenum cofactor-binding domain"/>
    <property type="match status" value="2"/>
</dbReference>
<dbReference type="PANTHER" id="PTHR47495">
    <property type="entry name" value="ALDEHYDE DEHYDROGENASE"/>
    <property type="match status" value="1"/>
</dbReference>
<dbReference type="PROSITE" id="PS51318">
    <property type="entry name" value="TAT"/>
    <property type="match status" value="1"/>
</dbReference>
<dbReference type="InterPro" id="IPR006311">
    <property type="entry name" value="TAT_signal"/>
</dbReference>
<dbReference type="InterPro" id="IPR046867">
    <property type="entry name" value="AldOxase/xan_DH_MoCoBD2"/>
</dbReference>
<sequence length="714" mass="75405">MSTSRRSFIVSSMAAGGGLMLGIPLRLAEAAPAAGAVMAPNAFIRIDRRGAVTLILPYVEMGQGALTSQVQILAEELEVAPKRVIVEHAPADEKLYASPLLGGQITGGSASLLGSWKTMRTAGASARIMLIQTAAQRWKVDSADCVAVDGTVIHRASGRKIGYGELAADAAKQPVPKDPPLKAREAYEVIGKPVHRVDTSGKLDGKATFSIDVRQPNMRYAAVAASPVFNGKLASVDASEAMKVKGVSQVVKLDDAVAVVANNTWAAMKGLAALKIGWDDGANAGLSNADLVARADAALNEPGIVHLREGDVAKAEAGARARYEAVFREPALAHAAIEPMGCTVHVRKDGCDVWCGSQVVGRAAKVTAEATGLPLESVKVHNHLLGGGFGRRLETDFISQAALIAKQVNGPLKVTWSREEDMRHCVYRGINHSRVTVALDGAGRPLSWRHRVVGPNVMARFLPIYQKDGVDLDIVECAHGPYDIPNVHIEFTRHEAPQGMRTGNWRGVGPSRNVVIVESVMDDLAKRANADPIAYRLALMTKATPRLTKVLQLARDQSGWGQPLPARSGRGVAVFHAFGSFLALVAEAKVADNGEISVPRVTCVADIGLVVNPDIARAQLEGGIVFGISAALYGRITVAGGRVEQGNFDTYPVLRIHQAPQIDVHLVDSAEDPGGVGEPGTSGAIAAVANAVFAATGVRAYTLPLDPSQFKVTT</sequence>
<gene>
    <name evidence="2" type="ORF">GW587_22680</name>
</gene>
<dbReference type="Proteomes" id="UP000666369">
    <property type="component" value="Unassembled WGS sequence"/>
</dbReference>
<evidence type="ECO:0000313" key="2">
    <source>
        <dbReference type="EMBL" id="NGZ87052.1"/>
    </source>
</evidence>
<protein>
    <submittedName>
        <fullName evidence="2">Xanthine dehydrogenase family protein molybdopterin-binding subunit</fullName>
    </submittedName>
</protein>
<dbReference type="SMART" id="SM01008">
    <property type="entry name" value="Ald_Xan_dh_C"/>
    <property type="match status" value="1"/>
</dbReference>
<dbReference type="PIRSF" id="PIRSF036389">
    <property type="entry name" value="IOR_B"/>
    <property type="match status" value="1"/>
</dbReference>
<dbReference type="Pfam" id="PF20256">
    <property type="entry name" value="MoCoBD_2"/>
    <property type="match status" value="2"/>
</dbReference>
<feature type="domain" description="Aldehyde oxidase/xanthine dehydrogenase a/b hammerhead" evidence="1">
    <location>
        <begin position="204"/>
        <end position="282"/>
    </location>
</feature>
<dbReference type="InterPro" id="IPR000674">
    <property type="entry name" value="Ald_Oxase/Xan_DH_a/b"/>
</dbReference>
<dbReference type="InterPro" id="IPR037165">
    <property type="entry name" value="AldOxase/xan_DH_Mopterin-bd_sf"/>
</dbReference>
<dbReference type="InterPro" id="IPR012368">
    <property type="entry name" value="OxRdtase_Mopterin-bd_su_IorB"/>
</dbReference>
<proteinExistence type="predicted"/>
<dbReference type="RefSeq" id="WP_166106927.1">
    <property type="nucleotide sequence ID" value="NZ_JAADJT010000011.1"/>
</dbReference>
<dbReference type="Gene3D" id="3.30.365.10">
    <property type="entry name" value="Aldehyde oxidase/xanthine dehydrogenase, molybdopterin binding domain"/>
    <property type="match status" value="4"/>
</dbReference>
<dbReference type="PANTHER" id="PTHR47495:SF2">
    <property type="entry name" value="ALDEHYDE DEHYDROGENASE"/>
    <property type="match status" value="1"/>
</dbReference>
<evidence type="ECO:0000313" key="3">
    <source>
        <dbReference type="Proteomes" id="UP000666369"/>
    </source>
</evidence>
<name>A0ABX0FRG4_9BURK</name>
<keyword evidence="3" id="KW-1185">Reference proteome</keyword>
<dbReference type="Pfam" id="PF02738">
    <property type="entry name" value="MoCoBD_1"/>
    <property type="match status" value="1"/>
</dbReference>